<evidence type="ECO:0000259" key="1">
    <source>
        <dbReference type="Pfam" id="PF13474"/>
    </source>
</evidence>
<feature type="domain" description="SnoaL-like" evidence="1">
    <location>
        <begin position="10"/>
        <end position="129"/>
    </location>
</feature>
<dbReference type="Gene3D" id="3.10.450.50">
    <property type="match status" value="1"/>
</dbReference>
<dbReference type="Pfam" id="PF13474">
    <property type="entry name" value="SnoaL_3"/>
    <property type="match status" value="1"/>
</dbReference>
<reference evidence="2 3" key="1">
    <citation type="journal article" date="2019" name="Front. Microbiol.">
        <title>Genomic Features for Desiccation Tolerance and Sugar Biosynthesis in the Extremophile Gloeocapsopsis sp. UTEX B3054.</title>
        <authorList>
            <person name="Urrejola C."/>
            <person name="Alcorta J."/>
            <person name="Salas L."/>
            <person name="Vasquez M."/>
            <person name="Polz M.F."/>
            <person name="Vicuna R."/>
            <person name="Diez B."/>
        </authorList>
    </citation>
    <scope>NUCLEOTIDE SEQUENCE [LARGE SCALE GENOMIC DNA]</scope>
    <source>
        <strain evidence="2 3">1H9</strain>
    </source>
</reference>
<dbReference type="SUPFAM" id="SSF54427">
    <property type="entry name" value="NTF2-like"/>
    <property type="match status" value="1"/>
</dbReference>
<gene>
    <name evidence="2" type="ORF">BWI75_16995</name>
</gene>
<dbReference type="OrthoDB" id="9786718at2"/>
<name>A0A6N8FYQ2_9CHRO</name>
<sequence>MTDSSDKEAILAVNEAFYRAFSNRELGSMSLLWWQGSTSLCIHPGGRVLTGWETIQASWESIFRNTESLEIDIEIIKVEIDQAIAYVIVQEIVLQSSRGRKVKAPSIATNIFQKMAQKWYLVHHHGSPIMR</sequence>
<comment type="caution">
    <text evidence="2">The sequence shown here is derived from an EMBL/GenBank/DDBJ whole genome shotgun (WGS) entry which is preliminary data.</text>
</comment>
<dbReference type="AlphaFoldDB" id="A0A6N8FYQ2"/>
<keyword evidence="3" id="KW-1185">Reference proteome</keyword>
<proteinExistence type="predicted"/>
<dbReference type="RefSeq" id="WP_105219952.1">
    <property type="nucleotide sequence ID" value="NZ_CAWNSU010000051.1"/>
</dbReference>
<dbReference type="InterPro" id="IPR037401">
    <property type="entry name" value="SnoaL-like"/>
</dbReference>
<protein>
    <submittedName>
        <fullName evidence="2">DUF4440 domain-containing protein</fullName>
    </submittedName>
</protein>
<evidence type="ECO:0000313" key="3">
    <source>
        <dbReference type="Proteomes" id="UP000441797"/>
    </source>
</evidence>
<dbReference type="EMBL" id="NAPY01000030">
    <property type="protein sequence ID" value="MUL37979.1"/>
    <property type="molecule type" value="Genomic_DNA"/>
</dbReference>
<accession>A0A6N8FYQ2</accession>
<dbReference type="InterPro" id="IPR032710">
    <property type="entry name" value="NTF2-like_dom_sf"/>
</dbReference>
<dbReference type="Proteomes" id="UP000441797">
    <property type="component" value="Unassembled WGS sequence"/>
</dbReference>
<organism evidence="2 3">
    <name type="scientific">Gloeocapsopsis dulcis AAB1 = 1H9</name>
    <dbReference type="NCBI Taxonomy" id="1433147"/>
    <lineage>
        <taxon>Bacteria</taxon>
        <taxon>Bacillati</taxon>
        <taxon>Cyanobacteriota</taxon>
        <taxon>Cyanophyceae</taxon>
        <taxon>Oscillatoriophycideae</taxon>
        <taxon>Chroococcales</taxon>
        <taxon>Chroococcaceae</taxon>
        <taxon>Gloeocapsopsis</taxon>
        <taxon>Gloeocapsopsis dulcis</taxon>
    </lineage>
</organism>
<dbReference type="PANTHER" id="PTHR34957">
    <property type="entry name" value="NUCLEAR TRANSPORT FACTOR 2 (NTF2) FAMILY PROTEIN"/>
    <property type="match status" value="1"/>
</dbReference>
<dbReference type="PANTHER" id="PTHR34957:SF1">
    <property type="entry name" value="NUCLEAR TRANSPORT FACTOR 2 (NTF2) FAMILY PROTEIN"/>
    <property type="match status" value="1"/>
</dbReference>
<evidence type="ECO:0000313" key="2">
    <source>
        <dbReference type="EMBL" id="MUL37979.1"/>
    </source>
</evidence>